<gene>
    <name evidence="2" type="ORF">ASPFODRAFT_48572</name>
</gene>
<proteinExistence type="predicted"/>
<reference evidence="3" key="1">
    <citation type="journal article" date="2017" name="Genome Biol.">
        <title>Comparative genomics reveals high biological diversity and specific adaptations in the industrially and medically important fungal genus Aspergillus.</title>
        <authorList>
            <person name="de Vries R.P."/>
            <person name="Riley R."/>
            <person name="Wiebenga A."/>
            <person name="Aguilar-Osorio G."/>
            <person name="Amillis S."/>
            <person name="Uchima C.A."/>
            <person name="Anderluh G."/>
            <person name="Asadollahi M."/>
            <person name="Askin M."/>
            <person name="Barry K."/>
            <person name="Battaglia E."/>
            <person name="Bayram O."/>
            <person name="Benocci T."/>
            <person name="Braus-Stromeyer S.A."/>
            <person name="Caldana C."/>
            <person name="Canovas D."/>
            <person name="Cerqueira G.C."/>
            <person name="Chen F."/>
            <person name="Chen W."/>
            <person name="Choi C."/>
            <person name="Clum A."/>
            <person name="Dos Santos R.A."/>
            <person name="Damasio A.R."/>
            <person name="Diallinas G."/>
            <person name="Emri T."/>
            <person name="Fekete E."/>
            <person name="Flipphi M."/>
            <person name="Freyberg S."/>
            <person name="Gallo A."/>
            <person name="Gournas C."/>
            <person name="Habgood R."/>
            <person name="Hainaut M."/>
            <person name="Harispe M.L."/>
            <person name="Henrissat B."/>
            <person name="Hilden K.S."/>
            <person name="Hope R."/>
            <person name="Hossain A."/>
            <person name="Karabika E."/>
            <person name="Karaffa L."/>
            <person name="Karanyi Z."/>
            <person name="Krasevec N."/>
            <person name="Kuo A."/>
            <person name="Kusch H."/>
            <person name="LaButti K."/>
            <person name="Lagendijk E.L."/>
            <person name="Lapidus A."/>
            <person name="Levasseur A."/>
            <person name="Lindquist E."/>
            <person name="Lipzen A."/>
            <person name="Logrieco A.F."/>
            <person name="MacCabe A."/>
            <person name="Maekelae M.R."/>
            <person name="Malavazi I."/>
            <person name="Melin P."/>
            <person name="Meyer V."/>
            <person name="Mielnichuk N."/>
            <person name="Miskei M."/>
            <person name="Molnar A.P."/>
            <person name="Mule G."/>
            <person name="Ngan C.Y."/>
            <person name="Orejas M."/>
            <person name="Orosz E."/>
            <person name="Ouedraogo J.P."/>
            <person name="Overkamp K.M."/>
            <person name="Park H.-S."/>
            <person name="Perrone G."/>
            <person name="Piumi F."/>
            <person name="Punt P.J."/>
            <person name="Ram A.F."/>
            <person name="Ramon A."/>
            <person name="Rauscher S."/>
            <person name="Record E."/>
            <person name="Riano-Pachon D.M."/>
            <person name="Robert V."/>
            <person name="Roehrig J."/>
            <person name="Ruller R."/>
            <person name="Salamov A."/>
            <person name="Salih N.S."/>
            <person name="Samson R.A."/>
            <person name="Sandor E."/>
            <person name="Sanguinetti M."/>
            <person name="Schuetze T."/>
            <person name="Sepcic K."/>
            <person name="Shelest E."/>
            <person name="Sherlock G."/>
            <person name="Sophianopoulou V."/>
            <person name="Squina F.M."/>
            <person name="Sun H."/>
            <person name="Susca A."/>
            <person name="Todd R.B."/>
            <person name="Tsang A."/>
            <person name="Unkles S.E."/>
            <person name="van de Wiele N."/>
            <person name="van Rossen-Uffink D."/>
            <person name="Oliveira J.V."/>
            <person name="Vesth T.C."/>
            <person name="Visser J."/>
            <person name="Yu J.-H."/>
            <person name="Zhou M."/>
            <person name="Andersen M.R."/>
            <person name="Archer D.B."/>
            <person name="Baker S.E."/>
            <person name="Benoit I."/>
            <person name="Brakhage A.A."/>
            <person name="Braus G.H."/>
            <person name="Fischer R."/>
            <person name="Frisvad J.C."/>
            <person name="Goldman G.H."/>
            <person name="Houbraken J."/>
            <person name="Oakley B."/>
            <person name="Pocsi I."/>
            <person name="Scazzocchio C."/>
            <person name="Seiboth B."/>
            <person name="vanKuyk P.A."/>
            <person name="Wortman J."/>
            <person name="Dyer P.S."/>
            <person name="Grigoriev I.V."/>
        </authorList>
    </citation>
    <scope>NUCLEOTIDE SEQUENCE [LARGE SCALE GENOMIC DNA]</scope>
    <source>
        <strain evidence="3">CBS 106.47</strain>
    </source>
</reference>
<dbReference type="Proteomes" id="UP000184063">
    <property type="component" value="Unassembled WGS sequence"/>
</dbReference>
<dbReference type="VEuPathDB" id="FungiDB:ASPFODRAFT_48572"/>
<evidence type="ECO:0000313" key="2">
    <source>
        <dbReference type="EMBL" id="OJZ84524.1"/>
    </source>
</evidence>
<evidence type="ECO:0000313" key="3">
    <source>
        <dbReference type="Proteomes" id="UP000184063"/>
    </source>
</evidence>
<protein>
    <submittedName>
        <fullName evidence="2">Uncharacterized protein</fullName>
    </submittedName>
</protein>
<dbReference type="EMBL" id="KV878244">
    <property type="protein sequence ID" value="OJZ84524.1"/>
    <property type="molecule type" value="Genomic_DNA"/>
</dbReference>
<feature type="compositionally biased region" description="Polar residues" evidence="1">
    <location>
        <begin position="1"/>
        <end position="16"/>
    </location>
</feature>
<organism evidence="2 3">
    <name type="scientific">Aspergillus luchuensis (strain CBS 106.47)</name>
    <dbReference type="NCBI Taxonomy" id="1137211"/>
    <lineage>
        <taxon>Eukaryota</taxon>
        <taxon>Fungi</taxon>
        <taxon>Dikarya</taxon>
        <taxon>Ascomycota</taxon>
        <taxon>Pezizomycotina</taxon>
        <taxon>Eurotiomycetes</taxon>
        <taxon>Eurotiomycetidae</taxon>
        <taxon>Eurotiales</taxon>
        <taxon>Aspergillaceae</taxon>
        <taxon>Aspergillus</taxon>
        <taxon>Aspergillus subgen. Circumdati</taxon>
    </lineage>
</organism>
<feature type="region of interest" description="Disordered" evidence="1">
    <location>
        <begin position="1"/>
        <end position="39"/>
    </location>
</feature>
<name>A0A1M3TCP3_ASPLC</name>
<sequence>MGESTAKSASEQYDTVSESRVRLRDTSQSASPDLLGPTHPLSRLIIFPRRVSPATVTKRNPPRRIVQLSINSWLSPGHIRQQKRGEASFSR</sequence>
<accession>A0A1M3TCP3</accession>
<dbReference type="AlphaFoldDB" id="A0A1M3TCP3"/>
<evidence type="ECO:0000256" key="1">
    <source>
        <dbReference type="SAM" id="MobiDB-lite"/>
    </source>
</evidence>